<evidence type="ECO:0000256" key="4">
    <source>
        <dbReference type="ARBA" id="ARBA00023163"/>
    </source>
</evidence>
<evidence type="ECO:0000313" key="8">
    <source>
        <dbReference type="EMBL" id="KAA1122922.1"/>
    </source>
</evidence>
<evidence type="ECO:0000256" key="6">
    <source>
        <dbReference type="SAM" id="MobiDB-lite"/>
    </source>
</evidence>
<dbReference type="EMBL" id="VDEP01000214">
    <property type="protein sequence ID" value="KAA1122922.1"/>
    <property type="molecule type" value="Genomic_DNA"/>
</dbReference>
<dbReference type="EMBL" id="VSWC01000118">
    <property type="protein sequence ID" value="KAA1083732.1"/>
    <property type="molecule type" value="Genomic_DNA"/>
</dbReference>
<evidence type="ECO:0000313" key="7">
    <source>
        <dbReference type="EMBL" id="KAA1083732.1"/>
    </source>
</evidence>
<dbReference type="Proteomes" id="UP000325313">
    <property type="component" value="Unassembled WGS sequence"/>
</dbReference>
<dbReference type="AlphaFoldDB" id="A0A5B0RC20"/>
<sequence length="558" mass="62223">MGCLQSAYLELSFPRLDEPNFIKTPPVDNKIMVSFNDLPAELIHKIVGFTLQQPSAHNSWDSNPGGAHFSLDHFGVEAALRRPRVGPVATQLDHHVDPDANLLHHANPTNLPRVSWPDGLPRNPLLALSLVNRPLRRCAQEMLFRKVGLASEWQAHLFLRALSRPSLDDGSAPIDQAHSSQENGTEIEQRSGSTCSNRLGQYVRVVDFEWVGPRSMGRGGGFLLCDIIRSCPEIEHISIRARFFNRCQEPIFKALASCRGIQAFVTSEHCTRPTVFQWRIDELVDRLFSKWDSLHTIDVTGLCGPLIQTPETIPKAIPAINHALRSIILTYFDLDEFELSSVLKGSLKSLLALKIIYPSSRLDRSGLCRILKEDTNPDLEILLICVEPSWHPIRRSSETTDDPETNCGLIDIIFKTSDASLRKLKTLSVEGTIIGSNFLTLLPQSLVKLHCEKTGLQSAALAKMLSSSYKPDPPAGSDTPGKWLPNLLCCSIREDTSWPREARKTIEQILKDRGACFHAMCGFTDSDDDEEGEGPLRQFGFVEDMDMAHNFAVGPHFP</sequence>
<dbReference type="GO" id="GO:0005634">
    <property type="term" value="C:nucleus"/>
    <property type="evidence" value="ECO:0007669"/>
    <property type="project" value="UniProtKB-SubCell"/>
</dbReference>
<dbReference type="SUPFAM" id="SSF52047">
    <property type="entry name" value="RNI-like"/>
    <property type="match status" value="1"/>
</dbReference>
<dbReference type="GO" id="GO:0000978">
    <property type="term" value="F:RNA polymerase II cis-regulatory region sequence-specific DNA binding"/>
    <property type="evidence" value="ECO:0007669"/>
    <property type="project" value="TreeGrafter"/>
</dbReference>
<keyword evidence="2" id="KW-0805">Transcription regulation</keyword>
<dbReference type="GO" id="GO:0000981">
    <property type="term" value="F:DNA-binding transcription factor activity, RNA polymerase II-specific"/>
    <property type="evidence" value="ECO:0007669"/>
    <property type="project" value="TreeGrafter"/>
</dbReference>
<organism evidence="8 10">
    <name type="scientific">Puccinia graminis f. sp. tritici</name>
    <dbReference type="NCBI Taxonomy" id="56615"/>
    <lineage>
        <taxon>Eukaryota</taxon>
        <taxon>Fungi</taxon>
        <taxon>Dikarya</taxon>
        <taxon>Basidiomycota</taxon>
        <taxon>Pucciniomycotina</taxon>
        <taxon>Pucciniomycetes</taxon>
        <taxon>Pucciniales</taxon>
        <taxon>Pucciniaceae</taxon>
        <taxon>Puccinia</taxon>
    </lineage>
</organism>
<keyword evidence="3" id="KW-0238">DNA-binding</keyword>
<comment type="caution">
    <text evidence="8">The sequence shown here is derived from an EMBL/GenBank/DDBJ whole genome shotgun (WGS) entry which is preliminary data.</text>
</comment>
<reference evidence="9 10" key="1">
    <citation type="submission" date="2019-05" db="EMBL/GenBank/DDBJ databases">
        <title>Emergence of the Ug99 lineage of the wheat stem rust pathogen through somatic hybridization.</title>
        <authorList>
            <person name="Li F."/>
            <person name="Upadhyaya N.M."/>
            <person name="Sperschneider J."/>
            <person name="Matny O."/>
            <person name="Nguyen-Phuc H."/>
            <person name="Mago R."/>
            <person name="Raley C."/>
            <person name="Miller M.E."/>
            <person name="Silverstein K.A.T."/>
            <person name="Henningsen E."/>
            <person name="Hirsch C.D."/>
            <person name="Visser B."/>
            <person name="Pretorius Z.A."/>
            <person name="Steffenson B.J."/>
            <person name="Schwessinger B."/>
            <person name="Dodds P.N."/>
            <person name="Figueroa M."/>
        </authorList>
    </citation>
    <scope>NUCLEOTIDE SEQUENCE [LARGE SCALE GENOMIC DNA]</scope>
    <source>
        <strain evidence="7">21-0</strain>
        <strain evidence="8 10">Ug99</strain>
    </source>
</reference>
<evidence type="ECO:0000256" key="5">
    <source>
        <dbReference type="ARBA" id="ARBA00023242"/>
    </source>
</evidence>
<dbReference type="InterPro" id="IPR040223">
    <property type="entry name" value="PAR_bZIP"/>
</dbReference>
<gene>
    <name evidence="7" type="ORF">PGT21_005479</name>
    <name evidence="8" type="ORF">PGTUg99_014232</name>
</gene>
<evidence type="ECO:0000256" key="3">
    <source>
        <dbReference type="ARBA" id="ARBA00023125"/>
    </source>
</evidence>
<protein>
    <submittedName>
        <fullName evidence="8">Uncharacterized protein</fullName>
    </submittedName>
</protein>
<evidence type="ECO:0000256" key="2">
    <source>
        <dbReference type="ARBA" id="ARBA00023015"/>
    </source>
</evidence>
<feature type="region of interest" description="Disordered" evidence="6">
    <location>
        <begin position="170"/>
        <end position="193"/>
    </location>
</feature>
<dbReference type="PANTHER" id="PTHR11988:SF27">
    <property type="entry name" value="GH27708P"/>
    <property type="match status" value="1"/>
</dbReference>
<comment type="subcellular location">
    <subcellularLocation>
        <location evidence="1">Nucleus</location>
    </subcellularLocation>
</comment>
<feature type="compositionally biased region" description="Polar residues" evidence="6">
    <location>
        <begin position="177"/>
        <end position="193"/>
    </location>
</feature>
<keyword evidence="9" id="KW-1185">Reference proteome</keyword>
<name>A0A5B0RC20_PUCGR</name>
<evidence type="ECO:0000256" key="1">
    <source>
        <dbReference type="ARBA" id="ARBA00004123"/>
    </source>
</evidence>
<accession>A0A5B0RC20</accession>
<evidence type="ECO:0000313" key="9">
    <source>
        <dbReference type="Proteomes" id="UP000324748"/>
    </source>
</evidence>
<keyword evidence="5" id="KW-0539">Nucleus</keyword>
<evidence type="ECO:0000313" key="10">
    <source>
        <dbReference type="Proteomes" id="UP000325313"/>
    </source>
</evidence>
<proteinExistence type="predicted"/>
<dbReference type="PANTHER" id="PTHR11988">
    <property type="entry name" value="THYROTROPH EMBRYONIC FACTOR RELATED"/>
    <property type="match status" value="1"/>
</dbReference>
<dbReference type="Proteomes" id="UP000324748">
    <property type="component" value="Unassembled WGS sequence"/>
</dbReference>
<dbReference type="OrthoDB" id="10273391at2759"/>
<keyword evidence="4" id="KW-0804">Transcription</keyword>